<dbReference type="CAZy" id="GH36">
    <property type="family name" value="Glycoside Hydrolase Family 36"/>
</dbReference>
<dbReference type="SUPFAM" id="SSF51445">
    <property type="entry name" value="(Trans)glycosidases"/>
    <property type="match status" value="1"/>
</dbReference>
<dbReference type="Pfam" id="PF02065">
    <property type="entry name" value="Melibiase"/>
    <property type="match status" value="1"/>
</dbReference>
<keyword evidence="4 6" id="KW-0378">Hydrolase</keyword>
<dbReference type="InterPro" id="IPR013780">
    <property type="entry name" value="Glyco_hydro_b"/>
</dbReference>
<protein>
    <recommendedName>
        <fullName evidence="3 6">Alpha-galactosidase</fullName>
        <ecNumber evidence="3 6">3.2.1.22</ecNumber>
    </recommendedName>
</protein>
<dbReference type="Gene3D" id="2.60.40.1180">
    <property type="entry name" value="Golgi alpha-mannosidase II"/>
    <property type="match status" value="1"/>
</dbReference>
<dbReference type="GO" id="GO:0016052">
    <property type="term" value="P:carbohydrate catabolic process"/>
    <property type="evidence" value="ECO:0007669"/>
    <property type="project" value="InterPro"/>
</dbReference>
<dbReference type="eggNOG" id="COG3345">
    <property type="taxonomic scope" value="Bacteria"/>
</dbReference>
<keyword evidence="5 6" id="KW-0326">Glycosidase</keyword>
<evidence type="ECO:0000256" key="6">
    <source>
        <dbReference type="PIRNR" id="PIRNR005536"/>
    </source>
</evidence>
<dbReference type="AlphaFoldDB" id="D5GYU7"/>
<evidence type="ECO:0000259" key="9">
    <source>
        <dbReference type="Pfam" id="PF16875"/>
    </source>
</evidence>
<comment type="catalytic activity">
    <reaction evidence="1 6">
        <text>Hydrolysis of terminal, non-reducing alpha-D-galactose residues in alpha-D-galactosides, including galactose oligosaccharides, galactomannans and galactolipids.</text>
        <dbReference type="EC" id="3.2.1.22"/>
    </reaction>
</comment>
<dbReference type="InterPro" id="IPR002252">
    <property type="entry name" value="Glyco_hydro_36"/>
</dbReference>
<evidence type="ECO:0000259" key="8">
    <source>
        <dbReference type="Pfam" id="PF16874"/>
    </source>
</evidence>
<reference evidence="10 11" key="1">
    <citation type="journal article" date="2010" name="J. Bacteriol.">
        <title>Genome sequence of Lactobacillus crispatus ST1.</title>
        <authorList>
            <person name="Ojala T."/>
            <person name="Kuparinen V."/>
            <person name="Koskinen J.P."/>
            <person name="Alatalo E."/>
            <person name="Holm L."/>
            <person name="Auvinen P."/>
            <person name="Edelman S."/>
            <person name="Westerlund-Wikstrom B."/>
            <person name="Korhonen T.K."/>
            <person name="Paulin L."/>
            <person name="Kankainen M."/>
        </authorList>
    </citation>
    <scope>NUCLEOTIDE SEQUENCE [LARGE SCALE GENOMIC DNA]</scope>
    <source>
        <strain evidence="10 11">ST1</strain>
    </source>
</reference>
<evidence type="ECO:0000313" key="10">
    <source>
        <dbReference type="EMBL" id="CBL50956.1"/>
    </source>
</evidence>
<dbReference type="EC" id="3.2.1.22" evidence="3 6"/>
<dbReference type="Proteomes" id="UP000002371">
    <property type="component" value="Chromosome"/>
</dbReference>
<accession>D5GYU7</accession>
<evidence type="ECO:0000256" key="1">
    <source>
        <dbReference type="ARBA" id="ARBA00001255"/>
    </source>
</evidence>
<proteinExistence type="inferred from homology"/>
<dbReference type="KEGG" id="lcr:LCRIS_01509"/>
<dbReference type="InterPro" id="IPR038417">
    <property type="entry name" value="Alpga-gal_N_sf"/>
</dbReference>
<dbReference type="PRINTS" id="PR00743">
    <property type="entry name" value="GLHYDRLASE36"/>
</dbReference>
<dbReference type="RefSeq" id="WP_013086672.1">
    <property type="nucleotide sequence ID" value="NC_014106.1"/>
</dbReference>
<dbReference type="EMBL" id="FN692037">
    <property type="protein sequence ID" value="CBL50956.1"/>
    <property type="molecule type" value="Genomic_DNA"/>
</dbReference>
<evidence type="ECO:0000313" key="11">
    <source>
        <dbReference type="Proteomes" id="UP000002371"/>
    </source>
</evidence>
<evidence type="ECO:0000256" key="7">
    <source>
        <dbReference type="PIRSR" id="PIRSR005536-1"/>
    </source>
</evidence>
<dbReference type="InterPro" id="IPR000111">
    <property type="entry name" value="Glyco_hydro_27/36_CS"/>
</dbReference>
<dbReference type="PROSITE" id="PS00512">
    <property type="entry name" value="ALPHA_GALACTOSIDASE"/>
    <property type="match status" value="1"/>
</dbReference>
<feature type="active site" description="Nucleophile" evidence="7">
    <location>
        <position position="482"/>
    </location>
</feature>
<gene>
    <name evidence="10" type="primary">galA2</name>
    <name evidence="10" type="ordered locus">LCRIS_01509</name>
</gene>
<feature type="domain" description="Glycosyl hydrolase family 36 C-terminal" evidence="8">
    <location>
        <begin position="652"/>
        <end position="726"/>
    </location>
</feature>
<dbReference type="Pfam" id="PF16874">
    <property type="entry name" value="Glyco_hydro_36C"/>
    <property type="match status" value="1"/>
</dbReference>
<name>D5GYU7_LACCS</name>
<evidence type="ECO:0000256" key="2">
    <source>
        <dbReference type="ARBA" id="ARBA00006202"/>
    </source>
</evidence>
<dbReference type="PIRSF" id="PIRSF005536">
    <property type="entry name" value="Agal"/>
    <property type="match status" value="1"/>
</dbReference>
<dbReference type="PANTHER" id="PTHR43053">
    <property type="entry name" value="GLYCOSIDASE FAMILY 31"/>
    <property type="match status" value="1"/>
</dbReference>
<evidence type="ECO:0000256" key="4">
    <source>
        <dbReference type="ARBA" id="ARBA00022801"/>
    </source>
</evidence>
<sequence length="732" mass="84220">MKTDMITFDEKNQVFNLSNDYISYIFSVEEGKTLAHLYFGKKIRNYHGNLQYPRISRSFSANLPGSKDKTFSRDTLPKEYSSAGEGDFRTPAAVVKNENGAYASFLTYKSYQIINGKPKMQELPASFVDNTEDAQTLIIVLEDKISKLEFDLSYTIFRKYPIIVRSVKVRNMGNKTVFLNKVSSMQLDFVDKKFESITLPGAHMNERNIERNPLHHGLAVYSSNRGVSSPQMNPFIALVDKNTNEFSGEVYGFSLVYSGNHKIELEEDQINQVRLNMGINDYNFSWKLAPEESFQTPEIIMVHSNDGLNGMSQSFHHFIDENIITSKFKNSERPILINNWEATYFDFTEEKLLQLVKKAKDLGIEMFVLDDGWFGHRNDSRSSLGDWTVNTKKFPKGLIHFAKIVHGQGMQFGLWFEPEMISHDSELYKKHPDYLMHVPGRVPSPSRHQYVLDLGRKEVRDEVFNQLDKILSSGQIDYVKWDMNRHLTDIFQADLPADQQGETYHRYVLGLYNLLDRITSKYDNILFESCSSGGGRFDLGMSYYMPQTWTSDNTDAVARMKIQYGTSLIYPTNMIGAHVSVSPNEQTGRLVPLDTRYLVAMSGVLGYELDLTKLSPLESKKIKRQISSYKKFRNLIQFGDFYRLKSPFDTNQAAWNFVSKDQKEALVFSFNVLSDAQPIFTETKMYGLNPDVDYKDQDSGKVFGGDELMEMGFYDEIAKHDFIGKMRYFKAI</sequence>
<dbReference type="Gene3D" id="3.20.20.70">
    <property type="entry name" value="Aldolase class I"/>
    <property type="match status" value="1"/>
</dbReference>
<feature type="domain" description="Glycosyl hydrolase family 36 N-terminal" evidence="9">
    <location>
        <begin position="33"/>
        <end position="289"/>
    </location>
</feature>
<dbReference type="FunFam" id="3.20.20.70:FF:000118">
    <property type="entry name" value="Alpha-galactosidase"/>
    <property type="match status" value="1"/>
</dbReference>
<dbReference type="InterPro" id="IPR050985">
    <property type="entry name" value="Alpha-glycosidase_related"/>
</dbReference>
<evidence type="ECO:0000256" key="5">
    <source>
        <dbReference type="ARBA" id="ARBA00023295"/>
    </source>
</evidence>
<dbReference type="HOGENOM" id="CLU_009640_2_1_9"/>
<dbReference type="InterPro" id="IPR017853">
    <property type="entry name" value="GH"/>
</dbReference>
<dbReference type="PANTHER" id="PTHR43053:SF3">
    <property type="entry name" value="ALPHA-GALACTOSIDASE C-RELATED"/>
    <property type="match status" value="1"/>
</dbReference>
<evidence type="ECO:0000256" key="3">
    <source>
        <dbReference type="ARBA" id="ARBA00012755"/>
    </source>
</evidence>
<dbReference type="PATRIC" id="fig|748671.3.peg.1484"/>
<dbReference type="InterPro" id="IPR013785">
    <property type="entry name" value="Aldolase_TIM"/>
</dbReference>
<dbReference type="InterPro" id="IPR031704">
    <property type="entry name" value="Glyco_hydro_36_N"/>
</dbReference>
<reference key="2">
    <citation type="submission" date="2010-03" db="EMBL/GenBank/DDBJ databases">
        <title>Genome Sequence of Lactobacillus crispatus ST1.</title>
        <authorList>
            <person name="Ojala T."/>
            <person name="Kuparinen V."/>
            <person name="Koskinen J.P."/>
            <person name="Alatalo E."/>
            <person name="Holm L."/>
            <person name="Auvinen P."/>
            <person name="Edelman S."/>
            <person name="Westerlund-Wikstroem B."/>
            <person name="Korhonen T.K."/>
            <person name="Paulin L."/>
            <person name="Kankainen M."/>
        </authorList>
    </citation>
    <scope>NUCLEOTIDE SEQUENCE</scope>
    <source>
        <strain>ST1</strain>
    </source>
</reference>
<dbReference type="GO" id="GO:0004557">
    <property type="term" value="F:alpha-galactosidase activity"/>
    <property type="evidence" value="ECO:0007669"/>
    <property type="project" value="UniProtKB-UniRule"/>
</dbReference>
<dbReference type="InterPro" id="IPR031705">
    <property type="entry name" value="Glyco_hydro_36_C"/>
</dbReference>
<organism evidence="10 11">
    <name type="scientific">Lactobacillus crispatus (strain ST1)</name>
    <dbReference type="NCBI Taxonomy" id="748671"/>
    <lineage>
        <taxon>Bacteria</taxon>
        <taxon>Bacillati</taxon>
        <taxon>Bacillota</taxon>
        <taxon>Bacilli</taxon>
        <taxon>Lactobacillales</taxon>
        <taxon>Lactobacillaceae</taxon>
        <taxon>Lactobacillus</taxon>
    </lineage>
</organism>
<dbReference type="CDD" id="cd14791">
    <property type="entry name" value="GH36"/>
    <property type="match status" value="1"/>
</dbReference>
<dbReference type="Gene3D" id="2.70.98.60">
    <property type="entry name" value="alpha-galactosidase from lactobacil brevis"/>
    <property type="match status" value="1"/>
</dbReference>
<feature type="active site" description="Proton donor" evidence="7">
    <location>
        <position position="552"/>
    </location>
</feature>
<dbReference type="Pfam" id="PF16875">
    <property type="entry name" value="Glyco_hydro_36N"/>
    <property type="match status" value="1"/>
</dbReference>
<comment type="similarity">
    <text evidence="2">Belongs to the glycosyl hydrolase 36 family.</text>
</comment>